<dbReference type="Proteomes" id="UP000325672">
    <property type="component" value="Unassembled WGS sequence"/>
</dbReference>
<feature type="compositionally biased region" description="Polar residues" evidence="1">
    <location>
        <begin position="1"/>
        <end position="18"/>
    </location>
</feature>
<dbReference type="AlphaFoldDB" id="A0A5N6SLL0"/>
<keyword evidence="3" id="KW-1185">Reference proteome</keyword>
<feature type="compositionally biased region" description="Polar residues" evidence="1">
    <location>
        <begin position="43"/>
        <end position="65"/>
    </location>
</feature>
<protein>
    <submittedName>
        <fullName evidence="2">Uncharacterized protein</fullName>
    </submittedName>
</protein>
<organism evidence="2 3">
    <name type="scientific">Aspergillus pseudotamarii</name>
    <dbReference type="NCBI Taxonomy" id="132259"/>
    <lineage>
        <taxon>Eukaryota</taxon>
        <taxon>Fungi</taxon>
        <taxon>Dikarya</taxon>
        <taxon>Ascomycota</taxon>
        <taxon>Pezizomycotina</taxon>
        <taxon>Eurotiomycetes</taxon>
        <taxon>Eurotiomycetidae</taxon>
        <taxon>Eurotiales</taxon>
        <taxon>Aspergillaceae</taxon>
        <taxon>Aspergillus</taxon>
        <taxon>Aspergillus subgen. Circumdati</taxon>
    </lineage>
</organism>
<sequence>MEYTRTNLHLPTSATRSYTFEKERIAKPLTPSPTTPVPYLLYPQTTAPYRSCTTRDQPSSPQTTHDLPKRGGRRTQHPNAPQIKPQRPEGKKKKEPTSTQLSHPSGCAQSPADAEPYVPVQ</sequence>
<dbReference type="RefSeq" id="XP_031910850.1">
    <property type="nucleotide sequence ID" value="XM_032051697.1"/>
</dbReference>
<evidence type="ECO:0000313" key="3">
    <source>
        <dbReference type="Proteomes" id="UP000325672"/>
    </source>
</evidence>
<dbReference type="GeneID" id="43635907"/>
<dbReference type="EMBL" id="ML743600">
    <property type="protein sequence ID" value="KAE8134787.1"/>
    <property type="molecule type" value="Genomic_DNA"/>
</dbReference>
<evidence type="ECO:0000256" key="1">
    <source>
        <dbReference type="SAM" id="MobiDB-lite"/>
    </source>
</evidence>
<feature type="region of interest" description="Disordered" evidence="1">
    <location>
        <begin position="1"/>
        <end position="121"/>
    </location>
</feature>
<reference evidence="2 3" key="1">
    <citation type="submission" date="2019-04" db="EMBL/GenBank/DDBJ databases">
        <title>Friends and foes A comparative genomics study of 23 Aspergillus species from section Flavi.</title>
        <authorList>
            <consortium name="DOE Joint Genome Institute"/>
            <person name="Kjaerbolling I."/>
            <person name="Vesth T."/>
            <person name="Frisvad J.C."/>
            <person name="Nybo J.L."/>
            <person name="Theobald S."/>
            <person name="Kildgaard S."/>
            <person name="Isbrandt T."/>
            <person name="Kuo A."/>
            <person name="Sato A."/>
            <person name="Lyhne E.K."/>
            <person name="Kogle M.E."/>
            <person name="Wiebenga A."/>
            <person name="Kun R.S."/>
            <person name="Lubbers R.J."/>
            <person name="Makela M.R."/>
            <person name="Barry K."/>
            <person name="Chovatia M."/>
            <person name="Clum A."/>
            <person name="Daum C."/>
            <person name="Haridas S."/>
            <person name="He G."/>
            <person name="LaButti K."/>
            <person name="Lipzen A."/>
            <person name="Mondo S."/>
            <person name="Riley R."/>
            <person name="Salamov A."/>
            <person name="Simmons B.A."/>
            <person name="Magnuson J.K."/>
            <person name="Henrissat B."/>
            <person name="Mortensen U.H."/>
            <person name="Larsen T.O."/>
            <person name="Devries R.P."/>
            <person name="Grigoriev I.V."/>
            <person name="Machida M."/>
            <person name="Baker S.E."/>
            <person name="Andersen M.R."/>
        </authorList>
    </citation>
    <scope>NUCLEOTIDE SEQUENCE [LARGE SCALE GENOMIC DNA]</scope>
    <source>
        <strain evidence="2 3">CBS 117625</strain>
    </source>
</reference>
<gene>
    <name evidence="2" type="ORF">BDV38DRAFT_155129</name>
</gene>
<name>A0A5N6SLL0_ASPPS</name>
<accession>A0A5N6SLL0</accession>
<proteinExistence type="predicted"/>
<evidence type="ECO:0000313" key="2">
    <source>
        <dbReference type="EMBL" id="KAE8134787.1"/>
    </source>
</evidence>